<dbReference type="Proteomes" id="UP000033710">
    <property type="component" value="Unassembled WGS sequence"/>
</dbReference>
<reference evidence="2 3" key="1">
    <citation type="journal article" date="2014" name="BMC Genomics">
        <title>Comparative genomics of the major fungal agents of human and animal Sporotrichosis: Sporothrix schenckii and Sporothrix brasiliensis.</title>
        <authorList>
            <person name="Teixeira M.M."/>
            <person name="de Almeida L.G."/>
            <person name="Kubitschek-Barreira P."/>
            <person name="Alves F.L."/>
            <person name="Kioshima E.S."/>
            <person name="Abadio A.K."/>
            <person name="Fernandes L."/>
            <person name="Derengowski L.S."/>
            <person name="Ferreira K.S."/>
            <person name="Souza R.C."/>
            <person name="Ruiz J.C."/>
            <person name="de Andrade N.C."/>
            <person name="Paes H.C."/>
            <person name="Nicola A.M."/>
            <person name="Albuquerque P."/>
            <person name="Gerber A.L."/>
            <person name="Martins V.P."/>
            <person name="Peconick L.D."/>
            <person name="Neto A.V."/>
            <person name="Chaucanez C.B."/>
            <person name="Silva P.A."/>
            <person name="Cunha O.L."/>
            <person name="de Oliveira F.F."/>
            <person name="dos Santos T.C."/>
            <person name="Barros A.L."/>
            <person name="Soares M.A."/>
            <person name="de Oliveira L.M."/>
            <person name="Marini M.M."/>
            <person name="Villalobos-Duno H."/>
            <person name="Cunha M.M."/>
            <person name="de Hoog S."/>
            <person name="da Silveira J.F."/>
            <person name="Henrissat B."/>
            <person name="Nino-Vega G.A."/>
            <person name="Cisalpino P.S."/>
            <person name="Mora-Montes H.M."/>
            <person name="Almeida S.R."/>
            <person name="Stajich J.E."/>
            <person name="Lopes-Bezerra L.M."/>
            <person name="Vasconcelos A.T."/>
            <person name="Felipe M.S."/>
        </authorList>
    </citation>
    <scope>NUCLEOTIDE SEQUENCE [LARGE SCALE GENOMIC DNA]</scope>
    <source>
        <strain evidence="2 3">1099-18</strain>
    </source>
</reference>
<sequence length="379" mass="41226">MSPKPDATVATMPLSRGEKWEPETTLPSLRTAASSHGPQRKVRSPMSMDSDAVREQDDSLYLRLGQGARHSSKRMALGVAAGKRTDTDLIAESDVDTAVVPLRTPSRSNLPLMFSPLLSPPADEAMDMEDPLGERLSQRNVYDTAPPPGYKRLNKVRSSRRHTWANARSDMEQPHSSVDGLQSRVFRPRHLLPPGPQEPLFQQLPVQFLGDGFSGDEAKARPHGNRKRVKSDSSNSVGSSSKRKKKADVSPILGSLDIVSLSQEESAIDMAAAAGAAFAAAKAASRINTVMEIIPLRPVHAPPAITWDFNDTQSPVIKTEVDDANMGDDVVAIPSSWNENGQVIEIIDDEVAVHYSALPPLRHERRRSPTCSSLAALES</sequence>
<dbReference type="OrthoDB" id="10473263at2759"/>
<feature type="compositionally biased region" description="Polar residues" evidence="1">
    <location>
        <begin position="25"/>
        <end position="37"/>
    </location>
</feature>
<name>A0A0F2LXB5_SPOSC</name>
<feature type="region of interest" description="Disordered" evidence="1">
    <location>
        <begin position="1"/>
        <end position="53"/>
    </location>
</feature>
<evidence type="ECO:0000313" key="2">
    <source>
        <dbReference type="EMBL" id="KJR81474.1"/>
    </source>
</evidence>
<dbReference type="VEuPathDB" id="FungiDB:SPSK_01176"/>
<dbReference type="EMBL" id="AXCR01000011">
    <property type="protein sequence ID" value="KJR81474.1"/>
    <property type="molecule type" value="Genomic_DNA"/>
</dbReference>
<gene>
    <name evidence="2" type="ORF">SPSK_01176</name>
</gene>
<comment type="caution">
    <text evidence="2">The sequence shown here is derived from an EMBL/GenBank/DDBJ whole genome shotgun (WGS) entry which is preliminary data.</text>
</comment>
<dbReference type="AlphaFoldDB" id="A0A0F2LXB5"/>
<feature type="region of interest" description="Disordered" evidence="1">
    <location>
        <begin position="157"/>
        <end position="178"/>
    </location>
</feature>
<evidence type="ECO:0000256" key="1">
    <source>
        <dbReference type="SAM" id="MobiDB-lite"/>
    </source>
</evidence>
<reference evidence="2 3" key="2">
    <citation type="journal article" date="2015" name="Eukaryot. Cell">
        <title>Asexual propagation of a virulent clone complex in a human and feline outbreak of sporotrichosis.</title>
        <authorList>
            <person name="Teixeira Mde M."/>
            <person name="Rodrigues A.M."/>
            <person name="Tsui C.K."/>
            <person name="de Almeida L.G."/>
            <person name="Van Diepeningen A.D."/>
            <person name="van den Ende B.G."/>
            <person name="Fernandes G.F."/>
            <person name="Kano R."/>
            <person name="Hamelin R.C."/>
            <person name="Lopes-Bezerra L.M."/>
            <person name="Vasconcelos A.T."/>
            <person name="de Hoog S."/>
            <person name="de Camargo Z.P."/>
            <person name="Felipe M.S."/>
        </authorList>
    </citation>
    <scope>NUCLEOTIDE SEQUENCE [LARGE SCALE GENOMIC DNA]</scope>
    <source>
        <strain evidence="2 3">1099-18</strain>
    </source>
</reference>
<organism evidence="2 3">
    <name type="scientific">Sporothrix schenckii 1099-18</name>
    <dbReference type="NCBI Taxonomy" id="1397361"/>
    <lineage>
        <taxon>Eukaryota</taxon>
        <taxon>Fungi</taxon>
        <taxon>Dikarya</taxon>
        <taxon>Ascomycota</taxon>
        <taxon>Pezizomycotina</taxon>
        <taxon>Sordariomycetes</taxon>
        <taxon>Sordariomycetidae</taxon>
        <taxon>Ophiostomatales</taxon>
        <taxon>Ophiostomataceae</taxon>
        <taxon>Sporothrix</taxon>
    </lineage>
</organism>
<evidence type="ECO:0000313" key="3">
    <source>
        <dbReference type="Proteomes" id="UP000033710"/>
    </source>
</evidence>
<accession>A0A0F2LXB5</accession>
<dbReference type="KEGG" id="ssck:SPSK_01176"/>
<dbReference type="GeneID" id="27663384"/>
<proteinExistence type="predicted"/>
<protein>
    <submittedName>
        <fullName evidence="2">Uncharacterized protein</fullName>
    </submittedName>
</protein>
<dbReference type="RefSeq" id="XP_016584150.1">
    <property type="nucleotide sequence ID" value="XM_016728107.1"/>
</dbReference>
<feature type="region of interest" description="Disordered" evidence="1">
    <location>
        <begin position="212"/>
        <end position="248"/>
    </location>
</feature>